<reference evidence="3" key="1">
    <citation type="journal article" date="2023" name="Front. Mar. Sci.">
        <title>A new Merluccius polli reference genome to investigate the effects of global change in West African waters.</title>
        <authorList>
            <person name="Mateo J.L."/>
            <person name="Blanco-Fernandez C."/>
            <person name="Garcia-Vazquez E."/>
            <person name="Machado-Schiaffino G."/>
        </authorList>
    </citation>
    <scope>NUCLEOTIDE SEQUENCE</scope>
    <source>
        <strain evidence="3">C29</strain>
        <tissue evidence="3">Fin</tissue>
    </source>
</reference>
<comment type="caution">
    <text evidence="3">The sequence shown here is derived from an EMBL/GenBank/DDBJ whole genome shotgun (WGS) entry which is preliminary data.</text>
</comment>
<evidence type="ECO:0000256" key="2">
    <source>
        <dbReference type="SAM" id="SignalP"/>
    </source>
</evidence>
<evidence type="ECO:0000313" key="4">
    <source>
        <dbReference type="Proteomes" id="UP001174136"/>
    </source>
</evidence>
<dbReference type="PANTHER" id="PTHR14550">
    <property type="entry name" value="TRANSMEMBRANE PROTEIN 109"/>
    <property type="match status" value="1"/>
</dbReference>
<feature type="transmembrane region" description="Helical" evidence="1">
    <location>
        <begin position="202"/>
        <end position="223"/>
    </location>
</feature>
<proteinExistence type="predicted"/>
<keyword evidence="1" id="KW-0472">Membrane</keyword>
<dbReference type="PANTHER" id="PTHR14550:SF2">
    <property type="entry name" value="TRANSMEMBRANE PROTEIN 109"/>
    <property type="match status" value="1"/>
</dbReference>
<gene>
    <name evidence="3" type="ORF">N1851_018755</name>
</gene>
<feature type="transmembrane region" description="Helical" evidence="1">
    <location>
        <begin position="170"/>
        <end position="190"/>
    </location>
</feature>
<feature type="chain" id="PRO_5041255668" description="Transmembrane protein 109" evidence="2">
    <location>
        <begin position="23"/>
        <end position="272"/>
    </location>
</feature>
<dbReference type="GO" id="GO:0071480">
    <property type="term" value="P:cellular response to gamma radiation"/>
    <property type="evidence" value="ECO:0007669"/>
    <property type="project" value="InterPro"/>
</dbReference>
<protein>
    <recommendedName>
        <fullName evidence="5">Transmembrane protein 109</fullName>
    </recommendedName>
</protein>
<keyword evidence="1" id="KW-1133">Transmembrane helix</keyword>
<evidence type="ECO:0000256" key="1">
    <source>
        <dbReference type="SAM" id="Phobius"/>
    </source>
</evidence>
<name>A0AA47MN50_MERPO</name>
<dbReference type="Proteomes" id="UP001174136">
    <property type="component" value="Unassembled WGS sequence"/>
</dbReference>
<sequence>MLHMRFTFIMLAPGSVNPLSAAGVTEGHLGHRERTMFPPPDRYRAGPLPSACVLWAVLGAVSAQSWQDQGSGMADQAASYLRQLAGEEALLSAHQSLSQVVAVAAEALAAGLNVCSQYLSQFLAVVGVDVVVPWSQVSAEGVVFVGQWLLLSLIGYWVVSLLVRFLASSLWLGIWMIKVGGALATFGLILSDRSATMETTAIRLAVLVLLCVLLGIGPSIGGARDDKATHLEKQVKTLERKWLQHLQVCGSCRCVESCREGYLQHLQVCGEV</sequence>
<evidence type="ECO:0008006" key="5">
    <source>
        <dbReference type="Google" id="ProtNLM"/>
    </source>
</evidence>
<keyword evidence="1" id="KW-0812">Transmembrane</keyword>
<dbReference type="AlphaFoldDB" id="A0AA47MN50"/>
<feature type="transmembrane region" description="Helical" evidence="1">
    <location>
        <begin position="142"/>
        <end position="163"/>
    </location>
</feature>
<accession>A0AA47MN50</accession>
<evidence type="ECO:0000313" key="3">
    <source>
        <dbReference type="EMBL" id="KAK0143111.1"/>
    </source>
</evidence>
<feature type="signal peptide" evidence="2">
    <location>
        <begin position="1"/>
        <end position="22"/>
    </location>
</feature>
<keyword evidence="4" id="KW-1185">Reference proteome</keyword>
<dbReference type="GO" id="GO:0042771">
    <property type="term" value="P:intrinsic apoptotic signaling pathway in response to DNA damage by p53 class mediator"/>
    <property type="evidence" value="ECO:0007669"/>
    <property type="project" value="TreeGrafter"/>
</dbReference>
<dbReference type="EMBL" id="JAOPHQ010003434">
    <property type="protein sequence ID" value="KAK0143111.1"/>
    <property type="molecule type" value="Genomic_DNA"/>
</dbReference>
<dbReference type="Pfam" id="PF14965">
    <property type="entry name" value="BRI3BP"/>
    <property type="match status" value="1"/>
</dbReference>
<keyword evidence="2" id="KW-0732">Signal</keyword>
<organism evidence="3 4">
    <name type="scientific">Merluccius polli</name>
    <name type="common">Benguela hake</name>
    <name type="synonym">Merluccius cadenati</name>
    <dbReference type="NCBI Taxonomy" id="89951"/>
    <lineage>
        <taxon>Eukaryota</taxon>
        <taxon>Metazoa</taxon>
        <taxon>Chordata</taxon>
        <taxon>Craniata</taxon>
        <taxon>Vertebrata</taxon>
        <taxon>Euteleostomi</taxon>
        <taxon>Actinopterygii</taxon>
        <taxon>Neopterygii</taxon>
        <taxon>Teleostei</taxon>
        <taxon>Neoteleostei</taxon>
        <taxon>Acanthomorphata</taxon>
        <taxon>Zeiogadaria</taxon>
        <taxon>Gadariae</taxon>
        <taxon>Gadiformes</taxon>
        <taxon>Gadoidei</taxon>
        <taxon>Merlucciidae</taxon>
        <taxon>Merluccius</taxon>
    </lineage>
</organism>
<dbReference type="InterPro" id="IPR039492">
    <property type="entry name" value="TMEM109"/>
</dbReference>